<accession>A0A2M7FDT6</accession>
<dbReference type="Proteomes" id="UP000228497">
    <property type="component" value="Unassembled WGS sequence"/>
</dbReference>
<reference evidence="3" key="1">
    <citation type="submission" date="2017-09" db="EMBL/GenBank/DDBJ databases">
        <title>Depth-based differentiation of microbial function through sediment-hosted aquifers and enrichment of novel symbionts in the deep terrestrial subsurface.</title>
        <authorList>
            <person name="Probst A.J."/>
            <person name="Ladd B."/>
            <person name="Jarett J.K."/>
            <person name="Geller-Mcgrath D.E."/>
            <person name="Sieber C.M.K."/>
            <person name="Emerson J.B."/>
            <person name="Anantharaman K."/>
            <person name="Thomas B.C."/>
            <person name="Malmstrom R."/>
            <person name="Stieglmeier M."/>
            <person name="Klingl A."/>
            <person name="Woyke T."/>
            <person name="Ryan C.M."/>
            <person name="Banfield J.F."/>
        </authorList>
    </citation>
    <scope>NUCLEOTIDE SEQUENCE [LARGE SCALE GENOMIC DNA]</scope>
</reference>
<name>A0A2M7FDT6_9BACT</name>
<proteinExistence type="predicted"/>
<dbReference type="AlphaFoldDB" id="A0A2M7FDT6"/>
<dbReference type="EMBL" id="PFFD01000060">
    <property type="protein sequence ID" value="PIV87125.1"/>
    <property type="molecule type" value="Genomic_DNA"/>
</dbReference>
<protein>
    <submittedName>
        <fullName evidence="2">Uncharacterized protein</fullName>
    </submittedName>
</protein>
<organism evidence="2 3">
    <name type="scientific">Candidatus Kaiserbacteria bacterium CG17_big_fil_post_rev_8_21_14_2_50_51_7</name>
    <dbReference type="NCBI Taxonomy" id="1974613"/>
    <lineage>
        <taxon>Bacteria</taxon>
        <taxon>Candidatus Kaiseribacteriota</taxon>
    </lineage>
</organism>
<keyword evidence="1" id="KW-1133">Transmembrane helix</keyword>
<comment type="caution">
    <text evidence="2">The sequence shown here is derived from an EMBL/GenBank/DDBJ whole genome shotgun (WGS) entry which is preliminary data.</text>
</comment>
<evidence type="ECO:0000313" key="3">
    <source>
        <dbReference type="Proteomes" id="UP000228497"/>
    </source>
</evidence>
<evidence type="ECO:0000256" key="1">
    <source>
        <dbReference type="SAM" id="Phobius"/>
    </source>
</evidence>
<keyword evidence="1" id="KW-0812">Transmembrane</keyword>
<sequence length="107" mass="11360">MDKRDAHHDLPAQEFVTILGDGDEVDVVLPVPPGMTKLDFVTGKLMGGHRRVMRLLEATTKLAQIADGKADTALDGVTFVKRVGGGLIGLLGIVAVILEILSRFGAL</sequence>
<keyword evidence="1" id="KW-0472">Membrane</keyword>
<gene>
    <name evidence="2" type="ORF">COW49_01365</name>
</gene>
<evidence type="ECO:0000313" key="2">
    <source>
        <dbReference type="EMBL" id="PIV87125.1"/>
    </source>
</evidence>
<feature type="transmembrane region" description="Helical" evidence="1">
    <location>
        <begin position="83"/>
        <end position="101"/>
    </location>
</feature>